<accession>A0A845QKL6</accession>
<protein>
    <submittedName>
        <fullName evidence="1">Uncharacterized protein</fullName>
    </submittedName>
</protein>
<dbReference type="EMBL" id="QXWK01000034">
    <property type="protein sequence ID" value="NBH62742.1"/>
    <property type="molecule type" value="Genomic_DNA"/>
</dbReference>
<comment type="caution">
    <text evidence="1">The sequence shown here is derived from an EMBL/GenBank/DDBJ whole genome shotgun (WGS) entry which is preliminary data.</text>
</comment>
<evidence type="ECO:0000313" key="2">
    <source>
        <dbReference type="Proteomes" id="UP000446866"/>
    </source>
</evidence>
<dbReference type="AlphaFoldDB" id="A0A845QKL6"/>
<gene>
    <name evidence="1" type="ORF">D0435_13890</name>
</gene>
<keyword evidence="2" id="KW-1185">Reference proteome</keyword>
<dbReference type="Proteomes" id="UP000446866">
    <property type="component" value="Unassembled WGS sequence"/>
</dbReference>
<sequence>MIKATSTKTDIHITIEGTASDIICELGETISAVYGLLKKEIDADNAKRELSYLTEKSILKAEKEAEEAVTENEG</sequence>
<organism evidence="1 2">
    <name type="scientific">Anaerotruncus colihominis</name>
    <dbReference type="NCBI Taxonomy" id="169435"/>
    <lineage>
        <taxon>Bacteria</taxon>
        <taxon>Bacillati</taxon>
        <taxon>Bacillota</taxon>
        <taxon>Clostridia</taxon>
        <taxon>Eubacteriales</taxon>
        <taxon>Oscillospiraceae</taxon>
        <taxon>Anaerotruncus</taxon>
    </lineage>
</organism>
<evidence type="ECO:0000313" key="1">
    <source>
        <dbReference type="EMBL" id="NBH62742.1"/>
    </source>
</evidence>
<dbReference type="RefSeq" id="WP_160203027.1">
    <property type="nucleotide sequence ID" value="NZ_QXWK01000034.1"/>
</dbReference>
<name>A0A845QKL6_9FIRM</name>
<reference evidence="1 2" key="1">
    <citation type="submission" date="2018-08" db="EMBL/GenBank/DDBJ databases">
        <title>Murine metabolic-syndrome-specific gut microbial biobank.</title>
        <authorList>
            <person name="Liu C."/>
        </authorList>
    </citation>
    <scope>NUCLEOTIDE SEQUENCE [LARGE SCALE GENOMIC DNA]</scope>
    <source>
        <strain evidence="1 2">28</strain>
    </source>
</reference>
<proteinExistence type="predicted"/>